<evidence type="ECO:0000256" key="9">
    <source>
        <dbReference type="ARBA" id="ARBA00022982"/>
    </source>
</evidence>
<evidence type="ECO:0000256" key="5">
    <source>
        <dbReference type="ARBA" id="ARBA00022448"/>
    </source>
</evidence>
<accession>A0A6H1PG35</accession>
<dbReference type="GeneID" id="54626229"/>
<evidence type="ECO:0000256" key="10">
    <source>
        <dbReference type="ARBA" id="ARBA00022989"/>
    </source>
</evidence>
<sequence length="100" mass="10916">MMNLFSPFFMIGCTVVIMAFLTLSLQRKHLLNSLLSLEMMALGLFILLLSMAGSNSSEAMLTLLLLSLSACEASIGLAMLVVLIRTHGNDYVFSLSTHKC</sequence>
<dbReference type="Gene3D" id="1.10.287.3510">
    <property type="match status" value="1"/>
</dbReference>
<protein>
    <recommendedName>
        <fullName evidence="4 15">NADH-ubiquinone oxidoreductase chain 4L</fullName>
        <ecNumber evidence="3 15">7.1.1.2</ecNumber>
    </recommendedName>
</protein>
<evidence type="ECO:0000256" key="1">
    <source>
        <dbReference type="ARBA" id="ARBA00004225"/>
    </source>
</evidence>
<comment type="subcellular location">
    <subcellularLocation>
        <location evidence="15">Mitochondrion inner membrane</location>
        <topology evidence="15">Multi-pass membrane protein</topology>
    </subcellularLocation>
    <subcellularLocation>
        <location evidence="1">Mitochondrion membrane</location>
        <topology evidence="1">Multi-pass membrane protein</topology>
    </subcellularLocation>
</comment>
<evidence type="ECO:0000256" key="13">
    <source>
        <dbReference type="ARBA" id="ARBA00023128"/>
    </source>
</evidence>
<comment type="function">
    <text evidence="15">Core subunit of the mitochondrial membrane respiratory chain NADH dehydrogenase (Complex I) which catalyzes electron transfer from NADH through the respiratory chain, using ubiquinone as an electron acceptor.</text>
</comment>
<evidence type="ECO:0000256" key="11">
    <source>
        <dbReference type="ARBA" id="ARBA00023027"/>
    </source>
</evidence>
<dbReference type="AlphaFoldDB" id="A0A6H1PG35"/>
<reference evidence="16" key="1">
    <citation type="journal article" date="2020" name="BMC Evol. Biol.">
        <title>A mitogenomic phylogeny of chitons (Mollusca: Polyplacophora).</title>
        <authorList>
            <person name="Irisarri I."/>
            <person name="Uribe J.E."/>
            <person name="Eernisse D.J."/>
            <person name="Zardoya R."/>
        </authorList>
    </citation>
    <scope>NUCLEOTIDE SEQUENCE</scope>
</reference>
<comment type="catalytic activity">
    <reaction evidence="15">
        <text>a ubiquinone + NADH + 5 H(+)(in) = a ubiquinol + NAD(+) + 4 H(+)(out)</text>
        <dbReference type="Rhea" id="RHEA:29091"/>
        <dbReference type="Rhea" id="RHEA-COMP:9565"/>
        <dbReference type="Rhea" id="RHEA-COMP:9566"/>
        <dbReference type="ChEBI" id="CHEBI:15378"/>
        <dbReference type="ChEBI" id="CHEBI:16389"/>
        <dbReference type="ChEBI" id="CHEBI:17976"/>
        <dbReference type="ChEBI" id="CHEBI:57540"/>
        <dbReference type="ChEBI" id="CHEBI:57945"/>
        <dbReference type="EC" id="7.1.1.2"/>
    </reaction>
</comment>
<keyword evidence="10 15" id="KW-1133">Transmembrane helix</keyword>
<dbReference type="GO" id="GO:0005743">
    <property type="term" value="C:mitochondrial inner membrane"/>
    <property type="evidence" value="ECO:0007669"/>
    <property type="project" value="UniProtKB-SubCell"/>
</dbReference>
<dbReference type="GO" id="GO:0042773">
    <property type="term" value="P:ATP synthesis coupled electron transport"/>
    <property type="evidence" value="ECO:0007669"/>
    <property type="project" value="UniProtKB-UniRule"/>
</dbReference>
<comment type="similarity">
    <text evidence="2 15">Belongs to the complex I subunit 4L family.</text>
</comment>
<keyword evidence="14 15" id="KW-0472">Membrane</keyword>
<evidence type="ECO:0000313" key="16">
    <source>
        <dbReference type="EMBL" id="QIZ12594.1"/>
    </source>
</evidence>
<keyword evidence="15" id="KW-0999">Mitochondrion inner membrane</keyword>
<keyword evidence="13 15" id="KW-0496">Mitochondrion</keyword>
<dbReference type="Pfam" id="PF00420">
    <property type="entry name" value="Oxidored_q2"/>
    <property type="match status" value="1"/>
</dbReference>
<evidence type="ECO:0000256" key="2">
    <source>
        <dbReference type="ARBA" id="ARBA00010519"/>
    </source>
</evidence>
<dbReference type="InterPro" id="IPR039428">
    <property type="entry name" value="NUOK/Mnh_C1-like"/>
</dbReference>
<dbReference type="GO" id="GO:0016651">
    <property type="term" value="F:oxidoreductase activity, acting on NAD(P)H"/>
    <property type="evidence" value="ECO:0007669"/>
    <property type="project" value="InterPro"/>
</dbReference>
<feature type="transmembrane region" description="Helical" evidence="15">
    <location>
        <begin position="59"/>
        <end position="84"/>
    </location>
</feature>
<evidence type="ECO:0000256" key="6">
    <source>
        <dbReference type="ARBA" id="ARBA00022660"/>
    </source>
</evidence>
<proteinExistence type="inferred from homology"/>
<geneLocation type="mitochondrion" evidence="16"/>
<dbReference type="PANTHER" id="PTHR11434">
    <property type="entry name" value="NADH-UBIQUINONE OXIDOREDUCTASE SUBUNIT ND4L"/>
    <property type="match status" value="1"/>
</dbReference>
<dbReference type="GO" id="GO:0008137">
    <property type="term" value="F:NADH dehydrogenase (ubiquinone) activity"/>
    <property type="evidence" value="ECO:0007669"/>
    <property type="project" value="UniProtKB-EC"/>
</dbReference>
<evidence type="ECO:0000256" key="4">
    <source>
        <dbReference type="ARBA" id="ARBA00016612"/>
    </source>
</evidence>
<dbReference type="EMBL" id="MN864056">
    <property type="protein sequence ID" value="QIZ12594.1"/>
    <property type="molecule type" value="Genomic_DNA"/>
</dbReference>
<evidence type="ECO:0000256" key="3">
    <source>
        <dbReference type="ARBA" id="ARBA00012944"/>
    </source>
</evidence>
<evidence type="ECO:0000256" key="14">
    <source>
        <dbReference type="ARBA" id="ARBA00023136"/>
    </source>
</evidence>
<name>A0A6H1PG35_9MOLL</name>
<keyword evidence="8 15" id="KW-1278">Translocase</keyword>
<keyword evidence="11 15" id="KW-0520">NAD</keyword>
<dbReference type="RefSeq" id="YP_009773383.1">
    <property type="nucleotide sequence ID" value="NC_047422.1"/>
</dbReference>
<gene>
    <name evidence="16" type="primary">ND4L</name>
</gene>
<keyword evidence="6 15" id="KW-0679">Respiratory chain</keyword>
<keyword evidence="7 15" id="KW-0812">Transmembrane</keyword>
<dbReference type="InterPro" id="IPR001133">
    <property type="entry name" value="NADH_UbQ_OxRdtase_chain4L/K"/>
</dbReference>
<dbReference type="PANTHER" id="PTHR11434:SF0">
    <property type="entry name" value="NADH-UBIQUINONE OXIDOREDUCTASE CHAIN 4L"/>
    <property type="match status" value="1"/>
</dbReference>
<keyword evidence="12 15" id="KW-0830">Ubiquinone</keyword>
<dbReference type="EC" id="7.1.1.2" evidence="3 15"/>
<dbReference type="CTD" id="4539"/>
<organism evidence="16">
    <name type="scientific">Leptochiton nexus</name>
    <dbReference type="NCBI Taxonomy" id="2719131"/>
    <lineage>
        <taxon>Eukaryota</taxon>
        <taxon>Metazoa</taxon>
        <taxon>Spiralia</taxon>
        <taxon>Lophotrochozoa</taxon>
        <taxon>Mollusca</taxon>
        <taxon>Polyplacophora</taxon>
        <taxon>Neoloricata</taxon>
        <taxon>Lepidopleurida</taxon>
        <taxon>Lepidopleuridae</taxon>
        <taxon>Leptochiton</taxon>
    </lineage>
</organism>
<keyword evidence="5 15" id="KW-0813">Transport</keyword>
<feature type="transmembrane region" description="Helical" evidence="15">
    <location>
        <begin position="30"/>
        <end position="53"/>
    </location>
</feature>
<keyword evidence="9 15" id="KW-0249">Electron transport</keyword>
<feature type="transmembrane region" description="Helical" evidence="15">
    <location>
        <begin position="6"/>
        <end position="23"/>
    </location>
</feature>
<evidence type="ECO:0000256" key="12">
    <source>
        <dbReference type="ARBA" id="ARBA00023075"/>
    </source>
</evidence>
<evidence type="ECO:0000256" key="7">
    <source>
        <dbReference type="ARBA" id="ARBA00022692"/>
    </source>
</evidence>
<dbReference type="GO" id="GO:0030964">
    <property type="term" value="C:NADH dehydrogenase complex"/>
    <property type="evidence" value="ECO:0007669"/>
    <property type="project" value="TreeGrafter"/>
</dbReference>
<evidence type="ECO:0000256" key="8">
    <source>
        <dbReference type="ARBA" id="ARBA00022967"/>
    </source>
</evidence>
<evidence type="ECO:0000256" key="15">
    <source>
        <dbReference type="RuleBase" id="RU004419"/>
    </source>
</evidence>